<evidence type="ECO:0000256" key="1">
    <source>
        <dbReference type="SAM" id="MobiDB-lite"/>
    </source>
</evidence>
<dbReference type="KEGG" id="aten:116290553"/>
<dbReference type="OrthoDB" id="6125962at2759"/>
<organism evidence="2 3">
    <name type="scientific">Actinia tenebrosa</name>
    <name type="common">Australian red waratah sea anemone</name>
    <dbReference type="NCBI Taxonomy" id="6105"/>
    <lineage>
        <taxon>Eukaryota</taxon>
        <taxon>Metazoa</taxon>
        <taxon>Cnidaria</taxon>
        <taxon>Anthozoa</taxon>
        <taxon>Hexacorallia</taxon>
        <taxon>Actiniaria</taxon>
        <taxon>Actiniidae</taxon>
        <taxon>Actinia</taxon>
    </lineage>
</organism>
<evidence type="ECO:0000313" key="2">
    <source>
        <dbReference type="Proteomes" id="UP000515163"/>
    </source>
</evidence>
<name>A0A6P8HLI1_ACTTE</name>
<sequence length="128" mass="14534">MMNLRQQCSTYGGQKPPAVQTGMGSSYSYDIPKEMLESFIEEGFSIAEIALMFSVSESTIYHRMRSYNLSTLNVSDISDDELDVHMVNIANGFPRCGETIVKDDLHIAALHHVFKPEINRRMEVWRSA</sequence>
<feature type="compositionally biased region" description="Polar residues" evidence="1">
    <location>
        <begin position="1"/>
        <end position="12"/>
    </location>
</feature>
<reference evidence="3" key="1">
    <citation type="submission" date="2025-08" db="UniProtKB">
        <authorList>
            <consortium name="RefSeq"/>
        </authorList>
    </citation>
    <scope>IDENTIFICATION</scope>
    <source>
        <tissue evidence="3">Tentacle</tissue>
    </source>
</reference>
<dbReference type="Proteomes" id="UP000515163">
    <property type="component" value="Unplaced"/>
</dbReference>
<dbReference type="InParanoid" id="A0A6P8HLI1"/>
<dbReference type="AlphaFoldDB" id="A0A6P8HLI1"/>
<evidence type="ECO:0000313" key="3">
    <source>
        <dbReference type="RefSeq" id="XP_031553470.1"/>
    </source>
</evidence>
<feature type="region of interest" description="Disordered" evidence="1">
    <location>
        <begin position="1"/>
        <end position="20"/>
    </location>
</feature>
<keyword evidence="2" id="KW-1185">Reference proteome</keyword>
<accession>A0A6P8HLI1</accession>
<protein>
    <submittedName>
        <fullName evidence="3">Uncharacterized protein LOC116290553</fullName>
    </submittedName>
</protein>
<dbReference type="GeneID" id="116290553"/>
<dbReference type="RefSeq" id="XP_031553470.1">
    <property type="nucleotide sequence ID" value="XM_031697610.1"/>
</dbReference>
<gene>
    <name evidence="3" type="primary">LOC116290553</name>
</gene>
<proteinExistence type="predicted"/>